<accession>A0A1B2HD09</accession>
<dbReference type="OrthoDB" id="3928741at2"/>
<dbReference type="STRING" id="1586287.BBK82_05350"/>
<proteinExistence type="predicted"/>
<evidence type="ECO:0000313" key="2">
    <source>
        <dbReference type="EMBL" id="ANZ35592.1"/>
    </source>
</evidence>
<dbReference type="Proteomes" id="UP000093053">
    <property type="component" value="Chromosome"/>
</dbReference>
<dbReference type="KEGG" id="led:BBK82_05350"/>
<dbReference type="InterPro" id="IPR003018">
    <property type="entry name" value="GAF"/>
</dbReference>
<feature type="domain" description="GAF" evidence="1">
    <location>
        <begin position="103"/>
        <end position="214"/>
    </location>
</feature>
<evidence type="ECO:0000259" key="1">
    <source>
        <dbReference type="Pfam" id="PF01590"/>
    </source>
</evidence>
<keyword evidence="3" id="KW-1185">Reference proteome</keyword>
<protein>
    <submittedName>
        <fullName evidence="2">Transcriptional regulator</fullName>
    </submittedName>
</protein>
<dbReference type="AlphaFoldDB" id="A0A1B2HD09"/>
<dbReference type="EMBL" id="CP016793">
    <property type="protein sequence ID" value="ANZ35592.1"/>
    <property type="molecule type" value="Genomic_DNA"/>
</dbReference>
<gene>
    <name evidence="2" type="ORF">BBK82_05350</name>
</gene>
<evidence type="ECO:0000313" key="3">
    <source>
        <dbReference type="Proteomes" id="UP000093053"/>
    </source>
</evidence>
<dbReference type="InterPro" id="IPR029016">
    <property type="entry name" value="GAF-like_dom_sf"/>
</dbReference>
<dbReference type="Gene3D" id="3.30.450.40">
    <property type="match status" value="1"/>
</dbReference>
<sequence length="490" mass="53020">MQAADGSVTADPTQHALLLNRVRDAVLSGTRTADSPRSVISASWQRSLAANVNPDLHTAPTVFGADELPDLRERHPLQLTLPVLRETLLGFAEEAKHIMVVADAQGHILWCEGSHATRSYAEGVGLAEGTRWSEDATGTNAMGTALAVGSSVTVHSAEHLVRTYHHWTCAASPVRDPDTGETIGVIDLSGPVETMHPSMVALVSASARLAESALLARMNAQDEELRARNMRHLVALRGEPGALLSPTGRVVAAEPYGLVPPRVDVSSDRLRLADGRDAVLEPLAQGYLLRVPRQQRLARRSVLSLSFLLPEPKVVLDAREVPISLRHAELLCALALHGGLTADQLALRLYGERGNPTTVRAELHRLRAQLGTGVLATRPYRLTAHVEADFLAVRAALRDGDVPLAASRYRGTLLSRSEAPIVLAERDDLASGVRRAVLSRGDANALWTFSQTDSGEHDVEAMEQLVRLLPPNDVRLAITNARLRRLLQDD</sequence>
<name>A0A1B2HD09_9PSEU</name>
<organism evidence="2 3">
    <name type="scientific">Lentzea guizhouensis</name>
    <dbReference type="NCBI Taxonomy" id="1586287"/>
    <lineage>
        <taxon>Bacteria</taxon>
        <taxon>Bacillati</taxon>
        <taxon>Actinomycetota</taxon>
        <taxon>Actinomycetes</taxon>
        <taxon>Pseudonocardiales</taxon>
        <taxon>Pseudonocardiaceae</taxon>
        <taxon>Lentzea</taxon>
    </lineage>
</organism>
<reference evidence="2 3" key="1">
    <citation type="submission" date="2016-07" db="EMBL/GenBank/DDBJ databases">
        <title>Complete genome sequence of the Lentzea guizhouensis DHS C013.</title>
        <authorList>
            <person name="Cao C."/>
        </authorList>
    </citation>
    <scope>NUCLEOTIDE SEQUENCE [LARGE SCALE GENOMIC DNA]</scope>
    <source>
        <strain evidence="2 3">DHS C013</strain>
    </source>
</reference>
<dbReference type="Pfam" id="PF01590">
    <property type="entry name" value="GAF"/>
    <property type="match status" value="1"/>
</dbReference>